<dbReference type="GO" id="GO:0003677">
    <property type="term" value="F:DNA binding"/>
    <property type="evidence" value="ECO:0007669"/>
    <property type="project" value="UniProtKB-UniRule"/>
</dbReference>
<dbReference type="Pfam" id="PF00440">
    <property type="entry name" value="TetR_N"/>
    <property type="match status" value="1"/>
</dbReference>
<feature type="DNA-binding region" description="H-T-H motif" evidence="4">
    <location>
        <begin position="38"/>
        <end position="57"/>
    </location>
</feature>
<proteinExistence type="predicted"/>
<evidence type="ECO:0000259" key="5">
    <source>
        <dbReference type="PROSITE" id="PS50977"/>
    </source>
</evidence>
<reference evidence="6 7" key="1">
    <citation type="journal article" date="2017" name="Antonie Van Leeuwenhoek">
        <title>Rhizobium rhizosphaerae sp. nov., a novel species isolated from rice rhizosphere.</title>
        <authorList>
            <person name="Zhao J.J."/>
            <person name="Zhang J."/>
            <person name="Zhang R.J."/>
            <person name="Zhang C.W."/>
            <person name="Yin H.Q."/>
            <person name="Zhang X.X."/>
        </authorList>
    </citation>
    <scope>NUCLEOTIDE SEQUENCE [LARGE SCALE GENOMIC DNA]</scope>
    <source>
        <strain evidence="6 7">E3</strain>
    </source>
</reference>
<dbReference type="Gene3D" id="1.10.10.60">
    <property type="entry name" value="Homeodomain-like"/>
    <property type="match status" value="1"/>
</dbReference>
<keyword evidence="3" id="KW-0804">Transcription</keyword>
<dbReference type="RefSeq" id="WP_008845118.1">
    <property type="nucleotide sequence ID" value="NZ_BAEN01000051.1"/>
</dbReference>
<dbReference type="Gene3D" id="1.10.357.10">
    <property type="entry name" value="Tetracycline Repressor, domain 2"/>
    <property type="match status" value="1"/>
</dbReference>
<keyword evidence="7" id="KW-1185">Reference proteome</keyword>
<keyword evidence="2 4" id="KW-0238">DNA-binding</keyword>
<dbReference type="Proteomes" id="UP000006334">
    <property type="component" value="Unassembled WGS sequence"/>
</dbReference>
<evidence type="ECO:0000256" key="2">
    <source>
        <dbReference type="ARBA" id="ARBA00023125"/>
    </source>
</evidence>
<comment type="caution">
    <text evidence="6">The sequence shown here is derived from an EMBL/GenBank/DDBJ whole genome shotgun (WGS) entry which is preliminary data.</text>
</comment>
<dbReference type="SUPFAM" id="SSF46689">
    <property type="entry name" value="Homeodomain-like"/>
    <property type="match status" value="1"/>
</dbReference>
<keyword evidence="1" id="KW-0805">Transcription regulation</keyword>
<dbReference type="PANTHER" id="PTHR47506:SF1">
    <property type="entry name" value="HTH-TYPE TRANSCRIPTIONAL REGULATOR YJDC"/>
    <property type="match status" value="1"/>
</dbReference>
<evidence type="ECO:0000256" key="4">
    <source>
        <dbReference type="PROSITE-ProRule" id="PRU00335"/>
    </source>
</evidence>
<dbReference type="PANTHER" id="PTHR47506">
    <property type="entry name" value="TRANSCRIPTIONAL REGULATORY PROTEIN"/>
    <property type="match status" value="1"/>
</dbReference>
<evidence type="ECO:0000313" key="6">
    <source>
        <dbReference type="EMBL" id="GAC15313.1"/>
    </source>
</evidence>
<dbReference type="AlphaFoldDB" id="K6YFD0"/>
<dbReference type="STRING" id="1127673.GLIP_2691"/>
<accession>K6YFD0</accession>
<dbReference type="PROSITE" id="PS50977">
    <property type="entry name" value="HTH_TETR_2"/>
    <property type="match status" value="1"/>
</dbReference>
<gene>
    <name evidence="6" type="ORF">GLIP_2691</name>
</gene>
<dbReference type="OrthoDB" id="270177at2"/>
<organism evidence="6 7">
    <name type="scientific">Aliiglaciecola lipolytica E3</name>
    <dbReference type="NCBI Taxonomy" id="1127673"/>
    <lineage>
        <taxon>Bacteria</taxon>
        <taxon>Pseudomonadati</taxon>
        <taxon>Pseudomonadota</taxon>
        <taxon>Gammaproteobacteria</taxon>
        <taxon>Alteromonadales</taxon>
        <taxon>Alteromonadaceae</taxon>
        <taxon>Aliiglaciecola</taxon>
    </lineage>
</organism>
<feature type="domain" description="HTH tetR-type" evidence="5">
    <location>
        <begin position="15"/>
        <end position="75"/>
    </location>
</feature>
<dbReference type="InterPro" id="IPR001647">
    <property type="entry name" value="HTH_TetR"/>
</dbReference>
<dbReference type="EMBL" id="BAEN01000051">
    <property type="protein sequence ID" value="GAC15313.1"/>
    <property type="molecule type" value="Genomic_DNA"/>
</dbReference>
<protein>
    <recommendedName>
        <fullName evidence="5">HTH tetR-type domain-containing protein</fullName>
    </recommendedName>
</protein>
<sequence>MNDTKNKQTRGRPRKLDADNGLEKALTLFQKYGFENVSVAELCRNLAATPTSLYATYGNKQTLFSQAIALYKSKFFGNLETVLKASNNSSEMFRQCLEMSLEFYLNDNQKCGCLILQGNTFCRNKSLLSEIENYQIAIQLCLKNRLHELGSESAEELADVLMTLMRGIALSVKSETDEDKLYTTLEFFCTAFEC</sequence>
<name>K6YFD0_9ALTE</name>
<evidence type="ECO:0000256" key="1">
    <source>
        <dbReference type="ARBA" id="ARBA00023015"/>
    </source>
</evidence>
<dbReference type="eggNOG" id="COG1309">
    <property type="taxonomic scope" value="Bacteria"/>
</dbReference>
<dbReference type="InterPro" id="IPR009057">
    <property type="entry name" value="Homeodomain-like_sf"/>
</dbReference>
<evidence type="ECO:0000256" key="3">
    <source>
        <dbReference type="ARBA" id="ARBA00023163"/>
    </source>
</evidence>
<evidence type="ECO:0000313" key="7">
    <source>
        <dbReference type="Proteomes" id="UP000006334"/>
    </source>
</evidence>